<dbReference type="Proteomes" id="UP000327030">
    <property type="component" value="Chromosome 1"/>
</dbReference>
<dbReference type="AlphaFoldDB" id="A0A5P6VM35"/>
<accession>A0A5P6VM35</accession>
<dbReference type="RefSeq" id="WP_151621938.1">
    <property type="nucleotide sequence ID" value="NZ_CP043028.1"/>
</dbReference>
<dbReference type="KEGG" id="pxv:FXF36_00155"/>
<evidence type="ECO:0000313" key="3">
    <source>
        <dbReference type="Proteomes" id="UP000327030"/>
    </source>
</evidence>
<evidence type="ECO:0000313" key="1">
    <source>
        <dbReference type="EMBL" id="QFJ53393.1"/>
    </source>
</evidence>
<sequence length="189" mass="21691">MKYAFLSEDGKKELIEIINMLLREYERNEEETEDCCRCYRLPYRNEEFEAFVTEGEKNKVIDLAIALMEELKSLANSTYTKEDLNQLLSQVNGEPSAIKSTLLMESIQTPNIKALVAEAAETVRVGGAYLMFVARPEIAQLLFVTLYGMIDKFDDEIMYDSSTFLITRGILNMHKCPVTEDEMEKEKNA</sequence>
<dbReference type="EMBL" id="CP043028">
    <property type="protein sequence ID" value="QFJ53470.1"/>
    <property type="molecule type" value="Genomic_DNA"/>
</dbReference>
<organism evidence="2 3">
    <name type="scientific">Pseudobutyrivibrio xylanivorans</name>
    <dbReference type="NCBI Taxonomy" id="185007"/>
    <lineage>
        <taxon>Bacteria</taxon>
        <taxon>Bacillati</taxon>
        <taxon>Bacillota</taxon>
        <taxon>Clostridia</taxon>
        <taxon>Lachnospirales</taxon>
        <taxon>Lachnospiraceae</taxon>
        <taxon>Pseudobutyrivibrio</taxon>
    </lineage>
</organism>
<protein>
    <submittedName>
        <fullName evidence="2">Uncharacterized protein</fullName>
    </submittedName>
</protein>
<evidence type="ECO:0000313" key="2">
    <source>
        <dbReference type="EMBL" id="QFJ53470.1"/>
    </source>
</evidence>
<reference evidence="2" key="4">
    <citation type="journal article" date="2020" name="Genome Biol. Evol.">
        <title>Complete Genome Sequence of the Polysaccharide-Degrading Rumen Bacterium Pseudobutyrivibrio xylanivorans MA3014 Reveals an Incomplete Glycolytic Pathway.</title>
        <authorList>
            <person name="Palevich N."/>
            <person name="Maclean P.H."/>
            <person name="Kelly W.J."/>
            <person name="Leahy S.C."/>
            <person name="Rakonjac J."/>
            <person name="Attwood G.T."/>
        </authorList>
    </citation>
    <scope>NUCLEOTIDE SEQUENCE</scope>
    <source>
        <strain evidence="2">MA3014</strain>
    </source>
</reference>
<reference evidence="2" key="1">
    <citation type="journal article" date="2018" name="Nat. Biotechnol.">
        <title>Cultivation and sequencing of rumen microbiome members from the Hungate1000 Collection.</title>
        <authorList>
            <consortium name="Hungate1000 project collaborators"/>
            <person name="Seshadri R."/>
            <person name="Leahy S.C."/>
            <person name="Attwood G.T."/>
            <person name="Teh K.H."/>
            <person name="Lambie S.C."/>
            <person name="Cookson A.L."/>
            <person name="Eloe-Fadrosh E.A."/>
            <person name="Pavlopoulos G.A."/>
            <person name="Hadjithomas M."/>
            <person name="Varghese N.J."/>
            <person name="Paez-Espino D."/>
            <person name="Perry R."/>
            <person name="Henderson G."/>
            <person name="Creevey C.J."/>
            <person name="Terrapon N."/>
            <person name="Lapebie P."/>
            <person name="Drula E."/>
            <person name="Lombard V."/>
            <person name="Rubin E."/>
            <person name="Kyrpides N.C."/>
            <person name="Henrissat B."/>
            <person name="Woyke T."/>
            <person name="Ivanova N.N."/>
            <person name="Kelly W.J."/>
        </authorList>
    </citation>
    <scope>NUCLEOTIDE SEQUENCE</scope>
    <source>
        <strain evidence="2">MA3014</strain>
    </source>
</reference>
<gene>
    <name evidence="1" type="ORF">FXF36_00155</name>
    <name evidence="2" type="ORF">FXF36_00565</name>
</gene>
<proteinExistence type="predicted"/>
<dbReference type="KEGG" id="pxv:FXF36_00565"/>
<name>A0A5P6VM35_PSEXY</name>
<reference evidence="3" key="3">
    <citation type="submission" date="2019-08" db="EMBL/GenBank/DDBJ databases">
        <title>Complete Genome Sequence of the Polysaccharide-Degrading Rumen Bacterium Pseudobutyrivibrio xylanivorans MA3014.</title>
        <authorList>
            <person name="Palevich N."/>
            <person name="Maclean P.H."/>
            <person name="Kelly W.J."/>
            <person name="Leahy S.C."/>
            <person name="Rakonjac J."/>
            <person name="Attwood G.T."/>
        </authorList>
    </citation>
    <scope>NUCLEOTIDE SEQUENCE [LARGE SCALE GENOMIC DNA]</scope>
    <source>
        <strain evidence="3">MA3014</strain>
    </source>
</reference>
<dbReference type="OrthoDB" id="9826423at2"/>
<dbReference type="EMBL" id="CP043028">
    <property type="protein sequence ID" value="QFJ53393.1"/>
    <property type="molecule type" value="Genomic_DNA"/>
</dbReference>
<reference evidence="2" key="2">
    <citation type="journal article" date="2019" name="Appl. Environ. Microbiol.">
        <title>Comparative Genomics of Rumen Butyrivibrio spp. Uncovers a Continuum of Polysaccharide-Degrading Capabilities.</title>
        <authorList>
            <person name="Palevich N."/>
            <person name="Kelly W.J."/>
            <person name="Leahy S.C."/>
            <person name="Denman S."/>
            <person name="Altermann E."/>
            <person name="Rakonjac J."/>
            <person name="Attwood G.T."/>
        </authorList>
    </citation>
    <scope>NUCLEOTIDE SEQUENCE</scope>
    <source>
        <strain evidence="2">MA3014</strain>
    </source>
</reference>